<dbReference type="Proteomes" id="UP001497623">
    <property type="component" value="Unassembled WGS sequence"/>
</dbReference>
<accession>A0AAV2PII1</accession>
<evidence type="ECO:0000313" key="2">
    <source>
        <dbReference type="Proteomes" id="UP001497623"/>
    </source>
</evidence>
<sequence>MLNHSDVLMIAEVIPQQIPLPIFTMFNAVPVQRSQALGVAKSSILWIIWSSRVLILRWPRAVVTVVFPLSPPPAAVRWSRAVVTVVSPRLPPSSRERVSSRSQADVKEPWMYHIESGNERTDYTVLPKKSRM</sequence>
<evidence type="ECO:0000313" key="1">
    <source>
        <dbReference type="EMBL" id="CAL4059854.1"/>
    </source>
</evidence>
<dbReference type="EMBL" id="CAXKWB010000214">
    <property type="protein sequence ID" value="CAL4059854.1"/>
    <property type="molecule type" value="Genomic_DNA"/>
</dbReference>
<protein>
    <submittedName>
        <fullName evidence="1">Uncharacterized protein</fullName>
    </submittedName>
</protein>
<comment type="caution">
    <text evidence="1">The sequence shown here is derived from an EMBL/GenBank/DDBJ whole genome shotgun (WGS) entry which is preliminary data.</text>
</comment>
<gene>
    <name evidence="1" type="ORF">MNOR_LOCUS897</name>
</gene>
<proteinExistence type="predicted"/>
<dbReference type="AlphaFoldDB" id="A0AAV2PII1"/>
<name>A0AAV2PII1_MEGNR</name>
<keyword evidence="2" id="KW-1185">Reference proteome</keyword>
<organism evidence="1 2">
    <name type="scientific">Meganyctiphanes norvegica</name>
    <name type="common">Northern krill</name>
    <name type="synonym">Thysanopoda norvegica</name>
    <dbReference type="NCBI Taxonomy" id="48144"/>
    <lineage>
        <taxon>Eukaryota</taxon>
        <taxon>Metazoa</taxon>
        <taxon>Ecdysozoa</taxon>
        <taxon>Arthropoda</taxon>
        <taxon>Crustacea</taxon>
        <taxon>Multicrustacea</taxon>
        <taxon>Malacostraca</taxon>
        <taxon>Eumalacostraca</taxon>
        <taxon>Eucarida</taxon>
        <taxon>Euphausiacea</taxon>
        <taxon>Euphausiidae</taxon>
        <taxon>Meganyctiphanes</taxon>
    </lineage>
</organism>
<reference evidence="1 2" key="1">
    <citation type="submission" date="2024-05" db="EMBL/GenBank/DDBJ databases">
        <authorList>
            <person name="Wallberg A."/>
        </authorList>
    </citation>
    <scope>NUCLEOTIDE SEQUENCE [LARGE SCALE GENOMIC DNA]</scope>
</reference>